<dbReference type="GO" id="GO:0005886">
    <property type="term" value="C:plasma membrane"/>
    <property type="evidence" value="ECO:0007669"/>
    <property type="project" value="UniProtKB-SubCell"/>
</dbReference>
<evidence type="ECO:0000313" key="13">
    <source>
        <dbReference type="Proteomes" id="UP001139319"/>
    </source>
</evidence>
<dbReference type="Proteomes" id="UP001139319">
    <property type="component" value="Unassembled WGS sequence"/>
</dbReference>
<feature type="transmembrane region" description="Helical" evidence="9">
    <location>
        <begin position="40"/>
        <end position="57"/>
    </location>
</feature>
<dbReference type="RefSeq" id="WP_253968533.1">
    <property type="nucleotide sequence ID" value="NZ_JAMFTH010000004.1"/>
</dbReference>
<dbReference type="InterPro" id="IPR013685">
    <property type="entry name" value="POTRA_FtsQ_type"/>
</dbReference>
<evidence type="ECO:0000256" key="5">
    <source>
        <dbReference type="ARBA" id="ARBA00022692"/>
    </source>
</evidence>
<keyword evidence="8 9" id="KW-0131">Cell cycle</keyword>
<feature type="region of interest" description="Disordered" evidence="10">
    <location>
        <begin position="1"/>
        <end position="23"/>
    </location>
</feature>
<reference evidence="12" key="1">
    <citation type="submission" date="2022-05" db="EMBL/GenBank/DDBJ databases">
        <authorList>
            <person name="Sun H.-N."/>
        </authorList>
    </citation>
    <scope>NUCLEOTIDE SEQUENCE</scope>
    <source>
        <strain evidence="12">HB14</strain>
    </source>
</reference>
<dbReference type="GO" id="GO:0032153">
    <property type="term" value="C:cell division site"/>
    <property type="evidence" value="ECO:0007669"/>
    <property type="project" value="UniProtKB-UniRule"/>
</dbReference>
<comment type="function">
    <text evidence="9">Essential cell division protein. May link together the upstream cell division proteins, which are predominantly cytoplasmic, with the downstream cell division proteins, which are predominantly periplasmic. May control correct divisome assembly.</text>
</comment>
<keyword evidence="13" id="KW-1185">Reference proteome</keyword>
<proteinExistence type="inferred from homology"/>
<evidence type="ECO:0000256" key="10">
    <source>
        <dbReference type="SAM" id="MobiDB-lite"/>
    </source>
</evidence>
<gene>
    <name evidence="9" type="primary">ftsQ</name>
    <name evidence="12" type="ORF">M6D89_13110</name>
</gene>
<dbReference type="InterPro" id="IPR045335">
    <property type="entry name" value="FtsQ_C_sf"/>
</dbReference>
<dbReference type="HAMAP" id="MF_00911">
    <property type="entry name" value="FtsQ_subfam"/>
    <property type="match status" value="1"/>
</dbReference>
<evidence type="ECO:0000256" key="8">
    <source>
        <dbReference type="ARBA" id="ARBA00023306"/>
    </source>
</evidence>
<evidence type="ECO:0000256" key="6">
    <source>
        <dbReference type="ARBA" id="ARBA00022989"/>
    </source>
</evidence>
<comment type="subunit">
    <text evidence="9">Part of a complex composed of FtsB, FtsL and FtsQ.</text>
</comment>
<dbReference type="GO" id="GO:0090529">
    <property type="term" value="P:cell septum assembly"/>
    <property type="evidence" value="ECO:0007669"/>
    <property type="project" value="InterPro"/>
</dbReference>
<feature type="domain" description="POTRA" evidence="11">
    <location>
        <begin position="67"/>
        <end position="136"/>
    </location>
</feature>
<dbReference type="Pfam" id="PF03799">
    <property type="entry name" value="FtsQ_DivIB_C"/>
    <property type="match status" value="1"/>
</dbReference>
<accession>A0A9X2I160</accession>
<comment type="similarity">
    <text evidence="9">Belongs to the FtsQ/DivIB family. FtsQ subfamily.</text>
</comment>
<dbReference type="PROSITE" id="PS51779">
    <property type="entry name" value="POTRA"/>
    <property type="match status" value="1"/>
</dbReference>
<dbReference type="AlphaFoldDB" id="A0A9X2I160"/>
<dbReference type="Gene3D" id="3.40.50.11690">
    <property type="entry name" value="Cell division protein FtsQ/DivIB"/>
    <property type="match status" value="1"/>
</dbReference>
<evidence type="ECO:0000256" key="1">
    <source>
        <dbReference type="ARBA" id="ARBA00004370"/>
    </source>
</evidence>
<keyword evidence="5 9" id="KW-0812">Transmembrane</keyword>
<keyword evidence="7 9" id="KW-0472">Membrane</keyword>
<evidence type="ECO:0000259" key="11">
    <source>
        <dbReference type="PROSITE" id="PS51779"/>
    </source>
</evidence>
<evidence type="ECO:0000256" key="2">
    <source>
        <dbReference type="ARBA" id="ARBA00022475"/>
    </source>
</evidence>
<keyword evidence="2 9" id="KW-1003">Cell membrane</keyword>
<name>A0A9X2I160_9GAMM</name>
<dbReference type="EMBL" id="JAMFTH010000004">
    <property type="protein sequence ID" value="MCP8900241.1"/>
    <property type="molecule type" value="Genomic_DNA"/>
</dbReference>
<dbReference type="GO" id="GO:0043093">
    <property type="term" value="P:FtsZ-dependent cytokinesis"/>
    <property type="evidence" value="ECO:0007669"/>
    <property type="project" value="UniProtKB-UniRule"/>
</dbReference>
<dbReference type="InterPro" id="IPR005548">
    <property type="entry name" value="Cell_div_FtsQ/DivIB_C"/>
</dbReference>
<evidence type="ECO:0000313" key="12">
    <source>
        <dbReference type="EMBL" id="MCP8900241.1"/>
    </source>
</evidence>
<feature type="compositionally biased region" description="Basic residues" evidence="10">
    <location>
        <begin position="1"/>
        <end position="22"/>
    </location>
</feature>
<comment type="caution">
    <text evidence="12">The sequence shown here is derived from an EMBL/GenBank/DDBJ whole genome shotgun (WGS) entry which is preliminary data.</text>
</comment>
<protein>
    <recommendedName>
        <fullName evidence="9">Cell division protein FtsQ</fullName>
    </recommendedName>
</protein>
<comment type="subcellular location">
    <subcellularLocation>
        <location evidence="9">Cell inner membrane</location>
        <topology evidence="9">Single-pass type II membrane protein</topology>
    </subcellularLocation>
    <subcellularLocation>
        <location evidence="1">Membrane</location>
    </subcellularLocation>
    <text evidence="9">Localizes to the division septum.</text>
</comment>
<reference evidence="12" key="2">
    <citation type="submission" date="2023-01" db="EMBL/GenBank/DDBJ databases">
        <title>Gilvimarinus xylanilyticus HB14 isolated from Caulerpa lentillifera aquaculture base in Hainan, China.</title>
        <authorList>
            <person name="Zhang Y.-J."/>
        </authorList>
    </citation>
    <scope>NUCLEOTIDE SEQUENCE</scope>
    <source>
        <strain evidence="12">HB14</strain>
    </source>
</reference>
<keyword evidence="4 9" id="KW-0132">Cell division</keyword>
<evidence type="ECO:0000256" key="7">
    <source>
        <dbReference type="ARBA" id="ARBA00023136"/>
    </source>
</evidence>
<sequence>MNTQPRRAKGHRQATPKGAVRRGARDFSGVKRAFALLQKATLVALVVGLAAGLYHFGGQALNSWLRHPVDEVRVEGQFVHIDRAQATELIGNAIDREYVELDLAQLKSKIEAHPWVERAVISRELPSGLSVTLVEQVPIARWGDNGFLNQRGEIIVTDDLADLAQLPQLSGRDVESEEIMRQYQDFSRVLRSRNLSVARLWVDELDTWRLQLRGRAELVLGSSDVPERLQRFLRVYDEHLIQHFDAVVRVDLRYANGLAVSWSDAYDVTIETTG</sequence>
<evidence type="ECO:0000256" key="9">
    <source>
        <dbReference type="HAMAP-Rule" id="MF_00911"/>
    </source>
</evidence>
<dbReference type="PANTHER" id="PTHR35851:SF1">
    <property type="entry name" value="CELL DIVISION PROTEIN FTSQ"/>
    <property type="match status" value="1"/>
</dbReference>
<keyword evidence="6 9" id="KW-1133">Transmembrane helix</keyword>
<dbReference type="PANTHER" id="PTHR35851">
    <property type="entry name" value="CELL DIVISION PROTEIN FTSQ"/>
    <property type="match status" value="1"/>
</dbReference>
<dbReference type="Pfam" id="PF08478">
    <property type="entry name" value="POTRA_1"/>
    <property type="match status" value="1"/>
</dbReference>
<evidence type="ECO:0000256" key="4">
    <source>
        <dbReference type="ARBA" id="ARBA00022618"/>
    </source>
</evidence>
<keyword evidence="3 9" id="KW-0997">Cell inner membrane</keyword>
<dbReference type="Gene3D" id="3.10.20.310">
    <property type="entry name" value="membrane protein fhac"/>
    <property type="match status" value="1"/>
</dbReference>
<dbReference type="InterPro" id="IPR026579">
    <property type="entry name" value="FtsQ"/>
</dbReference>
<evidence type="ECO:0000256" key="3">
    <source>
        <dbReference type="ARBA" id="ARBA00022519"/>
    </source>
</evidence>
<dbReference type="InterPro" id="IPR034746">
    <property type="entry name" value="POTRA"/>
</dbReference>
<organism evidence="12 13">
    <name type="scientific">Gilvimarinus xylanilyticus</name>
    <dbReference type="NCBI Taxonomy" id="2944139"/>
    <lineage>
        <taxon>Bacteria</taxon>
        <taxon>Pseudomonadati</taxon>
        <taxon>Pseudomonadota</taxon>
        <taxon>Gammaproteobacteria</taxon>
        <taxon>Cellvibrionales</taxon>
        <taxon>Cellvibrionaceae</taxon>
        <taxon>Gilvimarinus</taxon>
    </lineage>
</organism>